<evidence type="ECO:0000313" key="2">
    <source>
        <dbReference type="Proteomes" id="UP000016540"/>
    </source>
</evidence>
<name>R8B4R2_9GAMM</name>
<dbReference type="HOGENOM" id="CLU_134984_0_0_6"/>
<dbReference type="PATRIC" id="fig|1318628.3.peg.545"/>
<dbReference type="EMBL" id="ASAD01000006">
    <property type="protein sequence ID" value="EON93583.1"/>
    <property type="molecule type" value="Genomic_DNA"/>
</dbReference>
<dbReference type="eggNOG" id="ENOG5034084">
    <property type="taxonomic scope" value="Bacteria"/>
</dbReference>
<organism evidence="1 2">
    <name type="scientific">Marinobacter lipolyticus SM19</name>
    <dbReference type="NCBI Taxonomy" id="1318628"/>
    <lineage>
        <taxon>Bacteria</taxon>
        <taxon>Pseudomonadati</taxon>
        <taxon>Pseudomonadota</taxon>
        <taxon>Gammaproteobacteria</taxon>
        <taxon>Pseudomonadales</taxon>
        <taxon>Marinobacteraceae</taxon>
        <taxon>Marinobacter</taxon>
    </lineage>
</organism>
<dbReference type="RefSeq" id="WP_012136543.1">
    <property type="nucleotide sequence ID" value="NZ_KE007306.1"/>
</dbReference>
<proteinExistence type="predicted"/>
<keyword evidence="2" id="KW-1185">Reference proteome</keyword>
<sequence length="168" mass="18746">MISSGACFESSISLRAVRTFSLWLSAAFLCLMITSTAGGEEVLVQPADNAPMSVLDGKTFKATLGRGDDAPIDDFLVFKDGLFVSKECEARCGYAEAEYWVRAEGDTIEMFAESPCLRSDAIIIWEGTVKGEEIEGTYTWINKRWYWTFEKEFEFKGRLVDVSTATNN</sequence>
<dbReference type="Proteomes" id="UP000016540">
    <property type="component" value="Unassembled WGS sequence"/>
</dbReference>
<accession>R8B4R2</accession>
<dbReference type="STRING" id="1318628.MARLIPOL_02720"/>
<evidence type="ECO:0000313" key="1">
    <source>
        <dbReference type="EMBL" id="EON93583.1"/>
    </source>
</evidence>
<protein>
    <submittedName>
        <fullName evidence="1">Uncharacterized protein</fullName>
    </submittedName>
</protein>
<gene>
    <name evidence="1" type="ORF">MARLIPOL_02720</name>
</gene>
<dbReference type="AlphaFoldDB" id="R8B4R2"/>
<reference evidence="1 2" key="1">
    <citation type="journal article" date="2013" name="Genome Announc.">
        <title>Draft Genome Sequence of the Moderately Halophilic Bacterium Marinobacter lipolyticus Strain SM19.</title>
        <authorList>
            <person name="Papke R.T."/>
            <person name="de la Haba R.R."/>
            <person name="Infante-Dominguez C."/>
            <person name="Perez D."/>
            <person name="Sanchez-Porro C."/>
            <person name="Lapierre P."/>
            <person name="Ventosa A."/>
        </authorList>
    </citation>
    <scope>NUCLEOTIDE SEQUENCE [LARGE SCALE GENOMIC DNA]</scope>
    <source>
        <strain evidence="1 2">SM19</strain>
    </source>
</reference>
<comment type="caution">
    <text evidence="1">The sequence shown here is derived from an EMBL/GenBank/DDBJ whole genome shotgun (WGS) entry which is preliminary data.</text>
</comment>